<keyword evidence="4" id="KW-0963">Cytoplasm</keyword>
<keyword evidence="7 14" id="KW-0479">Metal-binding</keyword>
<comment type="catalytic activity">
    <reaction evidence="11 14">
        <text>L-arginine + H2O = urea + L-ornithine</text>
        <dbReference type="Rhea" id="RHEA:20569"/>
        <dbReference type="ChEBI" id="CHEBI:15377"/>
        <dbReference type="ChEBI" id="CHEBI:16199"/>
        <dbReference type="ChEBI" id="CHEBI:32682"/>
        <dbReference type="ChEBI" id="CHEBI:46911"/>
        <dbReference type="EC" id="3.5.3.1"/>
    </reaction>
</comment>
<dbReference type="SUPFAM" id="SSF52768">
    <property type="entry name" value="Arginase/deacetylase"/>
    <property type="match status" value="1"/>
</dbReference>
<evidence type="ECO:0000256" key="11">
    <source>
        <dbReference type="ARBA" id="ARBA00047391"/>
    </source>
</evidence>
<proteinExistence type="inferred from homology"/>
<evidence type="ECO:0000256" key="3">
    <source>
        <dbReference type="ARBA" id="ARBA00022436"/>
    </source>
</evidence>
<dbReference type="InterPro" id="IPR014033">
    <property type="entry name" value="Arginase"/>
</dbReference>
<evidence type="ECO:0000256" key="15">
    <source>
        <dbReference type="SAM" id="MobiDB-lite"/>
    </source>
</evidence>
<dbReference type="PROSITE" id="PS51409">
    <property type="entry name" value="ARGINASE_2"/>
    <property type="match status" value="1"/>
</dbReference>
<evidence type="ECO:0000256" key="14">
    <source>
        <dbReference type="RuleBase" id="RU361159"/>
    </source>
</evidence>
<dbReference type="PANTHER" id="PTHR43782">
    <property type="entry name" value="ARGINASE"/>
    <property type="match status" value="1"/>
</dbReference>
<evidence type="ECO:0000256" key="9">
    <source>
        <dbReference type="ARBA" id="ARBA00023211"/>
    </source>
</evidence>
<dbReference type="GO" id="GO:0000050">
    <property type="term" value="P:urea cycle"/>
    <property type="evidence" value="ECO:0007669"/>
    <property type="project" value="UniProtKB-UniPathway"/>
</dbReference>
<feature type="compositionally biased region" description="Basic and acidic residues" evidence="15">
    <location>
        <begin position="18"/>
        <end position="35"/>
    </location>
</feature>
<comment type="similarity">
    <text evidence="12 13">Belongs to the arginase family.</text>
</comment>
<dbReference type="Proteomes" id="UP000700334">
    <property type="component" value="Unassembled WGS sequence"/>
</dbReference>
<feature type="non-terminal residue" evidence="16">
    <location>
        <position position="1"/>
    </location>
</feature>
<feature type="region of interest" description="Disordered" evidence="15">
    <location>
        <begin position="1"/>
        <end position="69"/>
    </location>
</feature>
<evidence type="ECO:0000313" key="17">
    <source>
        <dbReference type="Proteomes" id="UP000700334"/>
    </source>
</evidence>
<dbReference type="FunFam" id="3.40.800.10:FF:000011">
    <property type="entry name" value="Arginase-1"/>
    <property type="match status" value="1"/>
</dbReference>
<dbReference type="GO" id="GO:0006525">
    <property type="term" value="P:arginine metabolic process"/>
    <property type="evidence" value="ECO:0007669"/>
    <property type="project" value="UniProtKB-KW"/>
</dbReference>
<evidence type="ECO:0000256" key="2">
    <source>
        <dbReference type="ARBA" id="ARBA00005098"/>
    </source>
</evidence>
<keyword evidence="17" id="KW-1185">Reference proteome</keyword>
<keyword evidence="3 14" id="KW-0835">Urea cycle</keyword>
<keyword evidence="8 13" id="KW-0378">Hydrolase</keyword>
<dbReference type="GO" id="GO:0004053">
    <property type="term" value="F:arginase activity"/>
    <property type="evidence" value="ECO:0007669"/>
    <property type="project" value="UniProtKB-EC"/>
</dbReference>
<evidence type="ECO:0000256" key="10">
    <source>
        <dbReference type="ARBA" id="ARBA00046841"/>
    </source>
</evidence>
<reference evidence="16" key="1">
    <citation type="journal article" date="2021" name="Evol. Appl.">
        <title>The genome of the Pyrenean desman and the effects of bottlenecks and inbreeding on the genomic landscape of an endangered species.</title>
        <authorList>
            <person name="Escoda L."/>
            <person name="Castresana J."/>
        </authorList>
    </citation>
    <scope>NUCLEOTIDE SEQUENCE</scope>
    <source>
        <strain evidence="16">IBE-C5619</strain>
    </source>
</reference>
<dbReference type="EC" id="3.5.3.1" evidence="14"/>
<evidence type="ECO:0000313" key="16">
    <source>
        <dbReference type="EMBL" id="KAG8510850.1"/>
    </source>
</evidence>
<dbReference type="EMBL" id="JAGFMF010011861">
    <property type="protein sequence ID" value="KAG8510850.1"/>
    <property type="molecule type" value="Genomic_DNA"/>
</dbReference>
<dbReference type="Gene3D" id="3.40.800.10">
    <property type="entry name" value="Ureohydrolase domain"/>
    <property type="match status" value="1"/>
</dbReference>
<dbReference type="InterPro" id="IPR020855">
    <property type="entry name" value="Ureohydrolase_Mn_BS"/>
</dbReference>
<dbReference type="OrthoDB" id="9992747at2759"/>
<comment type="pathway">
    <text evidence="2 14">Nitrogen metabolism; urea cycle; L-ornithine and urea from L-arginine: step 1/1.</text>
</comment>
<evidence type="ECO:0000256" key="4">
    <source>
        <dbReference type="ARBA" id="ARBA00022490"/>
    </source>
</evidence>
<evidence type="ECO:0000256" key="5">
    <source>
        <dbReference type="ARBA" id="ARBA00022503"/>
    </source>
</evidence>
<evidence type="ECO:0000256" key="7">
    <source>
        <dbReference type="ARBA" id="ARBA00022723"/>
    </source>
</evidence>
<evidence type="ECO:0000256" key="8">
    <source>
        <dbReference type="ARBA" id="ARBA00022801"/>
    </source>
</evidence>
<feature type="non-terminal residue" evidence="16">
    <location>
        <position position="438"/>
    </location>
</feature>
<dbReference type="NCBIfam" id="TIGR01229">
    <property type="entry name" value="rocF_arginase"/>
    <property type="match status" value="1"/>
</dbReference>
<gene>
    <name evidence="16" type="ORF">J0S82_010535</name>
</gene>
<dbReference type="GO" id="GO:0030145">
    <property type="term" value="F:manganese ion binding"/>
    <property type="evidence" value="ECO:0007669"/>
    <property type="project" value="TreeGrafter"/>
</dbReference>
<evidence type="ECO:0000256" key="12">
    <source>
        <dbReference type="PROSITE-ProRule" id="PRU00742"/>
    </source>
</evidence>
<comment type="caution">
    <text evidence="16">The sequence shown here is derived from an EMBL/GenBank/DDBJ whole genome shotgun (WGS) entry which is preliminary data.</text>
</comment>
<accession>A0A8J6A554</accession>
<dbReference type="PROSITE" id="PS01053">
    <property type="entry name" value="ARGINASE_1"/>
    <property type="match status" value="1"/>
</dbReference>
<keyword evidence="6" id="KW-0597">Phosphoprotein</keyword>
<evidence type="ECO:0000256" key="6">
    <source>
        <dbReference type="ARBA" id="ARBA00022553"/>
    </source>
</evidence>
<protein>
    <recommendedName>
        <fullName evidence="14">Arginase</fullName>
        <ecNumber evidence="14">3.5.3.1</ecNumber>
    </recommendedName>
</protein>
<dbReference type="InterPro" id="IPR023696">
    <property type="entry name" value="Ureohydrolase_dom_sf"/>
</dbReference>
<dbReference type="GO" id="GO:0005634">
    <property type="term" value="C:nucleus"/>
    <property type="evidence" value="ECO:0007669"/>
    <property type="project" value="TreeGrafter"/>
</dbReference>
<feature type="compositionally biased region" description="Basic and acidic residues" evidence="15">
    <location>
        <begin position="42"/>
        <end position="53"/>
    </location>
</feature>
<evidence type="ECO:0000256" key="1">
    <source>
        <dbReference type="ARBA" id="ARBA00004496"/>
    </source>
</evidence>
<keyword evidence="9 14" id="KW-0464">Manganese</keyword>
<dbReference type="PRINTS" id="PR00116">
    <property type="entry name" value="ARGINASE"/>
</dbReference>
<sequence length="438" mass="47124">GGHAQVSAPVLDTGINGRHHEDARTARDRTVRTNKPDGSSSSRERSSSREGEMRQGLGGLPASRPPGPLAPLPAISPVTVLSFAVYLTAWKEDEDQEPGLSLSWRVVTGWRDEKCQNMSSKTKSIGVIGAPFSKGQPRGGVEGGPLVLRKAGLLEKLKEQECDVKDYGDLPFADVPNDSPFQIMKNPRTVGKANEQLAGVVTDVKKNGRISLVLGGDHSLAIGSISGHAKVHPDLCVVWVDAHSDINTPQTTSSGNLHGQPVSFLLKELKGKIPDIPGFSWVTPCLSAKDIVYIGLRDVDPGEHYILKTLGIKFFSMTDVDKLGIGKVMEETLSYLIGRKKRPIHLSFDVDGLDPAFTPATGTPVPGGLSYREGLYITEEIYKTGLLSGLDIMEVNPSLGKTPEEVTRTVNTAVAITLSCFGVAREGNHKPIDYLNPP</sequence>
<organism evidence="16 17">
    <name type="scientific">Galemys pyrenaicus</name>
    <name type="common">Iberian desman</name>
    <name type="synonym">Pyrenean desman</name>
    <dbReference type="NCBI Taxonomy" id="202257"/>
    <lineage>
        <taxon>Eukaryota</taxon>
        <taxon>Metazoa</taxon>
        <taxon>Chordata</taxon>
        <taxon>Craniata</taxon>
        <taxon>Vertebrata</taxon>
        <taxon>Euteleostomi</taxon>
        <taxon>Mammalia</taxon>
        <taxon>Eutheria</taxon>
        <taxon>Laurasiatheria</taxon>
        <taxon>Eulipotyphla</taxon>
        <taxon>Talpidae</taxon>
        <taxon>Galemys</taxon>
    </lineage>
</organism>
<comment type="cofactor">
    <cofactor evidence="14">
        <name>Mn(2+)</name>
        <dbReference type="ChEBI" id="CHEBI:29035"/>
    </cofactor>
    <text evidence="14">Binds 2 manganese ions per subunit.</text>
</comment>
<dbReference type="InterPro" id="IPR006035">
    <property type="entry name" value="Ureohydrolase"/>
</dbReference>
<dbReference type="Pfam" id="PF00491">
    <property type="entry name" value="Arginase"/>
    <property type="match status" value="1"/>
</dbReference>
<dbReference type="PANTHER" id="PTHR43782:SF2">
    <property type="entry name" value="ARGINASE-1"/>
    <property type="match status" value="1"/>
</dbReference>
<keyword evidence="5 14" id="KW-0056">Arginine metabolism</keyword>
<dbReference type="AlphaFoldDB" id="A0A8J6A554"/>
<dbReference type="CDD" id="cd11587">
    <property type="entry name" value="Arginase-like"/>
    <property type="match status" value="1"/>
</dbReference>
<name>A0A8J6A554_GALPY</name>
<dbReference type="UniPathway" id="UPA00158">
    <property type="reaction ID" value="UER00270"/>
</dbReference>
<evidence type="ECO:0000256" key="13">
    <source>
        <dbReference type="RuleBase" id="RU003684"/>
    </source>
</evidence>
<dbReference type="GO" id="GO:0005829">
    <property type="term" value="C:cytosol"/>
    <property type="evidence" value="ECO:0007669"/>
    <property type="project" value="TreeGrafter"/>
</dbReference>
<comment type="subunit">
    <text evidence="10">Homotrimer. Interacts with CMTM6.</text>
</comment>
<dbReference type="GO" id="GO:0042127">
    <property type="term" value="P:regulation of cell population proliferation"/>
    <property type="evidence" value="ECO:0007669"/>
    <property type="project" value="UniProtKB-ARBA"/>
</dbReference>
<comment type="subcellular location">
    <subcellularLocation>
        <location evidence="1">Cytoplasm</location>
    </subcellularLocation>
</comment>